<feature type="compositionally biased region" description="Low complexity" evidence="1">
    <location>
        <begin position="838"/>
        <end position="861"/>
    </location>
</feature>
<dbReference type="AlphaFoldDB" id="A0A397IG99"/>
<evidence type="ECO:0000256" key="1">
    <source>
        <dbReference type="SAM" id="MobiDB-lite"/>
    </source>
</evidence>
<organism evidence="2 3">
    <name type="scientific">Diversispora epigaea</name>
    <dbReference type="NCBI Taxonomy" id="1348612"/>
    <lineage>
        <taxon>Eukaryota</taxon>
        <taxon>Fungi</taxon>
        <taxon>Fungi incertae sedis</taxon>
        <taxon>Mucoromycota</taxon>
        <taxon>Glomeromycotina</taxon>
        <taxon>Glomeromycetes</taxon>
        <taxon>Diversisporales</taxon>
        <taxon>Diversisporaceae</taxon>
        <taxon>Diversispora</taxon>
    </lineage>
</organism>
<feature type="region of interest" description="Disordered" evidence="1">
    <location>
        <begin position="819"/>
        <end position="874"/>
    </location>
</feature>
<comment type="caution">
    <text evidence="2">The sequence shown here is derived from an EMBL/GenBank/DDBJ whole genome shotgun (WGS) entry which is preliminary data.</text>
</comment>
<protein>
    <submittedName>
        <fullName evidence="2">Uncharacterized protein</fullName>
    </submittedName>
</protein>
<evidence type="ECO:0000313" key="2">
    <source>
        <dbReference type="EMBL" id="RHZ73278.1"/>
    </source>
</evidence>
<dbReference type="EMBL" id="PQFF01000215">
    <property type="protein sequence ID" value="RHZ73278.1"/>
    <property type="molecule type" value="Genomic_DNA"/>
</dbReference>
<accession>A0A397IG99</accession>
<gene>
    <name evidence="2" type="ORF">Glove_232g39</name>
</gene>
<evidence type="ECO:0000313" key="3">
    <source>
        <dbReference type="Proteomes" id="UP000266861"/>
    </source>
</evidence>
<name>A0A397IG99_9GLOM</name>
<dbReference type="OrthoDB" id="2429853at2759"/>
<keyword evidence="3" id="KW-1185">Reference proteome</keyword>
<proteinExistence type="predicted"/>
<reference evidence="2 3" key="1">
    <citation type="submission" date="2018-08" db="EMBL/GenBank/DDBJ databases">
        <title>Genome and evolution of the arbuscular mycorrhizal fungus Diversispora epigaea (formerly Glomus versiforme) and its bacterial endosymbionts.</title>
        <authorList>
            <person name="Sun X."/>
            <person name="Fei Z."/>
            <person name="Harrison M."/>
        </authorList>
    </citation>
    <scope>NUCLEOTIDE SEQUENCE [LARGE SCALE GENOMIC DNA]</scope>
    <source>
        <strain evidence="2 3">IT104</strain>
    </source>
</reference>
<dbReference type="Proteomes" id="UP000266861">
    <property type="component" value="Unassembled WGS sequence"/>
</dbReference>
<sequence>MDTFFTHKVSNLESKDFNFLEHNESALNFARQFAYENISYNSDDDELLDDYDELEIINSDTTNTEINEEIEIVQIQTSNLSPCAVLDTIDGNIQKCNSTYKLRGVWQLVRTWQLDHDAVIQTGKELNKLGVCQTHFMFDQNRLHQSGAKGNTNVEQSIIHNRRCKFCNKNYYFFSREKYCKEHSWELAGKQIRTACIAQKGCNLFQELNSIIIKAESNENARYVCCHCFEKQGGHLYVRPGKGKAAFDCIKENMHLGETSLALELMSKWILYVAQNENLDYQEKVLTLITPALQQLNSKFEQSISQKSPSLFVFRCIFNDFKFNEKVEIKKPKDWYHTGTDLANSIWMNRKYIRDHKTSLKTPQCLKEYSSAIPPFLYNFFEGLIHSLLSKRCQIANETQKRRKKLIALKEIDDKKVEKITTMLSSIILTSSFTNTQFWLTRSLASLCRKPRLSFSLHQILESTNIISHSIKHERKLENIRMSNTDPRSHLISGSNIWNPLLGMWHTSKDMCSVLLVIFSSYGIYNFAALLGVKFLDKLEQVVDYRSTCRVLDLIWGAVSCALHIYAKKNNINFNEIMNIDNNLVKVWYCFFEWGSYWKGHRLGIRTGNFLMQLKCLEAFSPLFPVAGKNNYTKSVVQYLSIINKSPRLQKLLNFVGSVNLTRDGHFYAFDEALETFGVKFIKENITGNIYNNETLKRQIKAAQSERERMDLLVGEFVNDITVSYTEYAINSRQEALWKLTDSLVIAFESQTLTEYYLFHNCKELTPTGYQKFFESYNLGKKRLIEIYRQEVLHLDPIITKGRRKKEIVVTKVKDVQNTNKKNNKRNQSEITCNGLYNNNNNNNPNDDSSDSNSTPEETSPIPTPPQERELSEEEQLELLRRRRREFLAQEQGLTLEEYDAQVAETTAQFITQPGPSYSQPETTEYIIPISDDDEGINEQEQEDLIAALNLSLQNSPELPPVSLCADVHDNLCVLH</sequence>